<evidence type="ECO:0000256" key="4">
    <source>
        <dbReference type="ARBA" id="ARBA00022598"/>
    </source>
</evidence>
<proteinExistence type="inferred from homology"/>
<protein>
    <recommendedName>
        <fullName evidence="7 8">UDP-N-acetylmuramoylalanine--D-glutamate ligase</fullName>
        <ecNumber evidence="7 8">6.3.2.9</ecNumber>
    </recommendedName>
    <alternativeName>
        <fullName evidence="7">D-glutamic acid-adding enzyme</fullName>
    </alternativeName>
    <alternativeName>
        <fullName evidence="7">UDP-N-acetylmuramoyl-L-alanyl-D-glutamate synthetase</fullName>
    </alternativeName>
</protein>
<dbReference type="SUPFAM" id="SSF51984">
    <property type="entry name" value="MurCD N-terminal domain"/>
    <property type="match status" value="1"/>
</dbReference>
<dbReference type="NCBIfam" id="TIGR01087">
    <property type="entry name" value="murD"/>
    <property type="match status" value="1"/>
</dbReference>
<evidence type="ECO:0000256" key="5">
    <source>
        <dbReference type="ARBA" id="ARBA00022741"/>
    </source>
</evidence>
<dbReference type="HAMAP" id="MF_00639">
    <property type="entry name" value="MurD"/>
    <property type="match status" value="1"/>
</dbReference>
<dbReference type="InterPro" id="IPR005762">
    <property type="entry name" value="MurD"/>
</dbReference>
<reference evidence="11" key="1">
    <citation type="journal article" date="2018" name="Int. J. Syst. Evol. Microbiol.">
        <title>Jatrophihabitans telluris sp. nov., isolated from sediment soil of lava forest wetlands and the emended description of the genus Jatrophihabitans.</title>
        <authorList>
            <person name="Lee K.C."/>
            <person name="Suh M.K."/>
            <person name="Eom M.K."/>
            <person name="Kim K.K."/>
            <person name="Kim J.S."/>
            <person name="Kim D.S."/>
            <person name="Ko S.H."/>
            <person name="Shin Y.K."/>
            <person name="Lee J.S."/>
        </authorList>
    </citation>
    <scope>NUCLEOTIDE SEQUENCE</scope>
    <source>
        <strain evidence="11">N237</strain>
    </source>
</reference>
<feature type="domain" description="Mur ligase C-terminal" evidence="9">
    <location>
        <begin position="325"/>
        <end position="444"/>
    </location>
</feature>
<evidence type="ECO:0000256" key="6">
    <source>
        <dbReference type="ARBA" id="ARBA00022840"/>
    </source>
</evidence>
<dbReference type="SUPFAM" id="SSF53244">
    <property type="entry name" value="MurD-like peptide ligases, peptide-binding domain"/>
    <property type="match status" value="1"/>
</dbReference>
<keyword evidence="12" id="KW-1185">Reference proteome</keyword>
<dbReference type="PANTHER" id="PTHR43692:SF1">
    <property type="entry name" value="UDP-N-ACETYLMURAMOYLALANINE--D-GLUTAMATE LIGASE"/>
    <property type="match status" value="1"/>
</dbReference>
<sequence>MTDASTVPTPAERAASSPRFADRLEFAGARALVLGARVAGASAARALVRLGCSVLVTDAGPARLGGGLPEGAEFLGAVEVIPDGIDLVVTSPGLRPDQFLLQQAYQRGLPVFGELEFAWRIRGNDPAAWLMITGTNGKTTTVRMLEAVLRSAGLRALAVGNVGVPIIDAVLADPGYDVLAVEASSFQLHHSATIAPLAGALLNVAPDHLDWHGTMSAYAREKTKVFAGDTAIGNADDPTVLARLEEAATSRLTFSTHHGGPGSYGVVDGLLRDAQGRVLLPAAEIRPPGEHNVANALAAAALAETAGVGPEQIAAGLRAFVPDPHRNQLVATVSDVDYVDDSKATNPHAADASLAAYPSVVWIAGGQLKGAPIAELVDRHAPRLRAAVLLGQDRDLIASALARHAPDVPVITVSRTDDGAMQEVVAAAASLAHASDVVLLAPAGASLDMFASYSARGESFARAVGQLPGAVTGPVPPEQPR</sequence>
<keyword evidence="7 8" id="KW-0133">Cell shape</keyword>
<reference evidence="11" key="2">
    <citation type="submission" date="2022-05" db="EMBL/GenBank/DDBJ databases">
        <authorList>
            <person name="Kim J.-S."/>
            <person name="Lee K."/>
            <person name="Suh M."/>
            <person name="Eom M."/>
            <person name="Kim J.-S."/>
            <person name="Kim D.-S."/>
            <person name="Ko S.-H."/>
            <person name="Shin Y."/>
            <person name="Lee J.-S."/>
        </authorList>
    </citation>
    <scope>NUCLEOTIDE SEQUENCE</scope>
    <source>
        <strain evidence="11">N237</strain>
    </source>
</reference>
<dbReference type="Pfam" id="PF02875">
    <property type="entry name" value="Mur_ligase_C"/>
    <property type="match status" value="1"/>
</dbReference>
<dbReference type="InterPro" id="IPR036615">
    <property type="entry name" value="Mur_ligase_C_dom_sf"/>
</dbReference>
<dbReference type="SUPFAM" id="SSF53623">
    <property type="entry name" value="MurD-like peptide ligases, catalytic domain"/>
    <property type="match status" value="1"/>
</dbReference>
<comment type="catalytic activity">
    <reaction evidence="7 8">
        <text>UDP-N-acetyl-alpha-D-muramoyl-L-alanine + D-glutamate + ATP = UDP-N-acetyl-alpha-D-muramoyl-L-alanyl-D-glutamate + ADP + phosphate + H(+)</text>
        <dbReference type="Rhea" id="RHEA:16429"/>
        <dbReference type="ChEBI" id="CHEBI:15378"/>
        <dbReference type="ChEBI" id="CHEBI:29986"/>
        <dbReference type="ChEBI" id="CHEBI:30616"/>
        <dbReference type="ChEBI" id="CHEBI:43474"/>
        <dbReference type="ChEBI" id="CHEBI:83898"/>
        <dbReference type="ChEBI" id="CHEBI:83900"/>
        <dbReference type="ChEBI" id="CHEBI:456216"/>
        <dbReference type="EC" id="6.3.2.9"/>
    </reaction>
</comment>
<dbReference type="PANTHER" id="PTHR43692">
    <property type="entry name" value="UDP-N-ACETYLMURAMOYLALANINE--D-GLUTAMATE LIGASE"/>
    <property type="match status" value="1"/>
</dbReference>
<gene>
    <name evidence="7 11" type="primary">murD</name>
    <name evidence="11" type="ORF">M6D93_12870</name>
</gene>
<dbReference type="Gene3D" id="3.40.1190.10">
    <property type="entry name" value="Mur-like, catalytic domain"/>
    <property type="match status" value="1"/>
</dbReference>
<comment type="subcellular location">
    <subcellularLocation>
        <location evidence="1 7 8">Cytoplasm</location>
    </subcellularLocation>
</comment>
<dbReference type="Proteomes" id="UP001056336">
    <property type="component" value="Chromosome"/>
</dbReference>
<evidence type="ECO:0000256" key="8">
    <source>
        <dbReference type="RuleBase" id="RU003664"/>
    </source>
</evidence>
<name>A0ABY4QUR0_9ACTN</name>
<accession>A0ABY4QUR0</accession>
<evidence type="ECO:0000256" key="3">
    <source>
        <dbReference type="ARBA" id="ARBA00022490"/>
    </source>
</evidence>
<keyword evidence="4 7" id="KW-0436">Ligase</keyword>
<dbReference type="EC" id="6.3.2.9" evidence="7 8"/>
<dbReference type="GO" id="GO:0008764">
    <property type="term" value="F:UDP-N-acetylmuramoylalanine-D-glutamate ligase activity"/>
    <property type="evidence" value="ECO:0007669"/>
    <property type="project" value="UniProtKB-EC"/>
</dbReference>
<dbReference type="Gene3D" id="3.40.50.720">
    <property type="entry name" value="NAD(P)-binding Rossmann-like Domain"/>
    <property type="match status" value="1"/>
</dbReference>
<organism evidence="11 12">
    <name type="scientific">Jatrophihabitans telluris</name>
    <dbReference type="NCBI Taxonomy" id="2038343"/>
    <lineage>
        <taxon>Bacteria</taxon>
        <taxon>Bacillati</taxon>
        <taxon>Actinomycetota</taxon>
        <taxon>Actinomycetes</taxon>
        <taxon>Jatrophihabitantales</taxon>
        <taxon>Jatrophihabitantaceae</taxon>
        <taxon>Jatrophihabitans</taxon>
    </lineage>
</organism>
<comment type="function">
    <text evidence="7 8">Cell wall formation. Catalyzes the addition of glutamate to the nucleotide precursor UDP-N-acetylmuramoyl-L-alanine (UMA).</text>
</comment>
<feature type="binding site" evidence="7">
    <location>
        <begin position="134"/>
        <end position="140"/>
    </location>
    <ligand>
        <name>ATP</name>
        <dbReference type="ChEBI" id="CHEBI:30616"/>
    </ligand>
</feature>
<keyword evidence="6 7" id="KW-0067">ATP-binding</keyword>
<dbReference type="InterPro" id="IPR004101">
    <property type="entry name" value="Mur_ligase_C"/>
</dbReference>
<evidence type="ECO:0000256" key="7">
    <source>
        <dbReference type="HAMAP-Rule" id="MF_00639"/>
    </source>
</evidence>
<keyword evidence="5 7" id="KW-0547">Nucleotide-binding</keyword>
<dbReference type="InterPro" id="IPR036565">
    <property type="entry name" value="Mur-like_cat_sf"/>
</dbReference>
<dbReference type="InterPro" id="IPR013221">
    <property type="entry name" value="Mur_ligase_cen"/>
</dbReference>
<evidence type="ECO:0000259" key="10">
    <source>
        <dbReference type="Pfam" id="PF08245"/>
    </source>
</evidence>
<evidence type="ECO:0000313" key="12">
    <source>
        <dbReference type="Proteomes" id="UP001056336"/>
    </source>
</evidence>
<evidence type="ECO:0000259" key="9">
    <source>
        <dbReference type="Pfam" id="PF02875"/>
    </source>
</evidence>
<feature type="domain" description="Mur ligase central" evidence="10">
    <location>
        <begin position="132"/>
        <end position="303"/>
    </location>
</feature>
<keyword evidence="7 8" id="KW-0573">Peptidoglycan synthesis</keyword>
<evidence type="ECO:0000313" key="11">
    <source>
        <dbReference type="EMBL" id="UQX87190.1"/>
    </source>
</evidence>
<evidence type="ECO:0000256" key="2">
    <source>
        <dbReference type="ARBA" id="ARBA00004752"/>
    </source>
</evidence>
<dbReference type="RefSeq" id="WP_249769659.1">
    <property type="nucleotide sequence ID" value="NZ_CP097332.1"/>
</dbReference>
<keyword evidence="7 8" id="KW-0131">Cell cycle</keyword>
<keyword evidence="7 8" id="KW-0132">Cell division</keyword>
<dbReference type="Gene3D" id="3.90.190.20">
    <property type="entry name" value="Mur ligase, C-terminal domain"/>
    <property type="match status" value="1"/>
</dbReference>
<dbReference type="EMBL" id="CP097332">
    <property type="protein sequence ID" value="UQX87190.1"/>
    <property type="molecule type" value="Genomic_DNA"/>
</dbReference>
<evidence type="ECO:0000256" key="1">
    <source>
        <dbReference type="ARBA" id="ARBA00004496"/>
    </source>
</evidence>
<keyword evidence="7 8" id="KW-0961">Cell wall biogenesis/degradation</keyword>
<comment type="similarity">
    <text evidence="7">Belongs to the MurCDEF family.</text>
</comment>
<comment type="pathway">
    <text evidence="2 7 8">Cell wall biogenesis; peptidoglycan biosynthesis.</text>
</comment>
<dbReference type="Pfam" id="PF08245">
    <property type="entry name" value="Mur_ligase_M"/>
    <property type="match status" value="1"/>
</dbReference>
<keyword evidence="3 7" id="KW-0963">Cytoplasm</keyword>